<organism evidence="2 3">
    <name type="scientific">Pichia membranifaciens</name>
    <dbReference type="NCBI Taxonomy" id="4926"/>
    <lineage>
        <taxon>Eukaryota</taxon>
        <taxon>Fungi</taxon>
        <taxon>Dikarya</taxon>
        <taxon>Ascomycota</taxon>
        <taxon>Saccharomycotina</taxon>
        <taxon>Pichiomycetes</taxon>
        <taxon>Pichiales</taxon>
        <taxon>Pichiaceae</taxon>
        <taxon>Pichia</taxon>
    </lineage>
</organism>
<name>A0A1Q2YCC9_9ASCO</name>
<gene>
    <name evidence="2" type="ORF">PMKS-000648</name>
</gene>
<dbReference type="OrthoDB" id="10266265at2759"/>
<dbReference type="Gene3D" id="3.40.50.1910">
    <property type="match status" value="1"/>
</dbReference>
<keyword evidence="3" id="KW-1185">Reference proteome</keyword>
<evidence type="ECO:0000313" key="3">
    <source>
        <dbReference type="Proteomes" id="UP000186136"/>
    </source>
</evidence>
<accession>A0A1Q2YCC9</accession>
<dbReference type="Gene3D" id="3.40.50.2060">
    <property type="match status" value="1"/>
</dbReference>
<dbReference type="InterPro" id="IPR043127">
    <property type="entry name" value="Sec-1-like_dom3a"/>
</dbReference>
<dbReference type="Proteomes" id="UP000186136">
    <property type="component" value="Unassembled WGS sequence"/>
</dbReference>
<dbReference type="GO" id="GO:0016192">
    <property type="term" value="P:vesicle-mediated transport"/>
    <property type="evidence" value="ECO:0007669"/>
    <property type="project" value="InterPro"/>
</dbReference>
<dbReference type="Gene3D" id="1.25.40.60">
    <property type="match status" value="1"/>
</dbReference>
<dbReference type="InterPro" id="IPR001619">
    <property type="entry name" value="Sec1-like"/>
</dbReference>
<protein>
    <recommendedName>
        <fullName evidence="4">Vacuolar sorting protein</fullName>
    </recommendedName>
</protein>
<dbReference type="InterPro" id="IPR043154">
    <property type="entry name" value="Sec-1-like_dom1"/>
</dbReference>
<comment type="similarity">
    <text evidence="1">Belongs to the STXBP/unc-18/SEC1 family.</text>
</comment>
<dbReference type="InterPro" id="IPR027482">
    <property type="entry name" value="Sec1-like_dom2"/>
</dbReference>
<dbReference type="AlphaFoldDB" id="A0A1Q2YCC9"/>
<reference evidence="2 3" key="1">
    <citation type="submission" date="2016-08" db="EMBL/GenBank/DDBJ databases">
        <title>Whole genome shotgun sequence of Pichia membranifaciens KS47-1.</title>
        <authorList>
            <person name="Konishi M."/>
            <person name="Ishida M."/>
            <person name="Arakawa T."/>
            <person name="Kato Y."/>
            <person name="Horiuchi J."/>
        </authorList>
    </citation>
    <scope>NUCLEOTIDE SEQUENCE [LARGE SCALE GENOMIC DNA]</scope>
    <source>
        <strain evidence="2 3">KS47-1</strain>
    </source>
</reference>
<sequence>MNSVMTTARDLSTEMDLYKVAQNYIEKMLAVDADNDDKNIRVLLLDENTASIISLVSTQSDLLKKEIYLVDRLENENRDKLRNLKCICFLKPSDLTVTRLSQEISNPKYSSYEIYFNNIIFKSRLERLAESDDLEIVNKVVEVFQDYYVLNKSLFTCTNIMNPVSASGIQTWDPLSLESSTECLTSLILSLNMKPVIKYESNSKMASKLANALNYEMTSNSPLFEQLSPKRDTAPLVLIMDRKNDPVTPLLFPWTYQSMINELLGINNSNNSVDLSYLPNIGEELRTVIMNETQDPFYARSMYMNFGDLSTLLKQYVDDYKVKTKTNSNISSIKDMKFFLENYPEYKKMSLNLSKHMLLTSEIDKQINTQRVWETSEFEQTMCSNADISHHENDVSELESFLFDSKRPDGTPTNPLSEEIKLKLLSLYALKYETYPNNRLNVLLKRLNNPTFSNFIPILLKYAGQKSRITGEDGGIFNKLGGTVGAANQVAALFSNISGNNNTENAFMQHQPRIANVLDKFIKGKHAFNNNFVSVGKDNTDSKMPFREIVVFVIGGVCYEEARLIEELNKNHDGIRIVLGGTQTLNSKLFIDNLREAGSNW</sequence>
<dbReference type="PANTHER" id="PTHR11679">
    <property type="entry name" value="VESICLE PROTEIN SORTING-ASSOCIATED"/>
    <property type="match status" value="1"/>
</dbReference>
<evidence type="ECO:0008006" key="4">
    <source>
        <dbReference type="Google" id="ProtNLM"/>
    </source>
</evidence>
<evidence type="ECO:0000256" key="1">
    <source>
        <dbReference type="ARBA" id="ARBA00009884"/>
    </source>
</evidence>
<dbReference type="Gene3D" id="3.90.830.10">
    <property type="entry name" value="Syntaxin Binding Protein 1, Chain A, domain 2"/>
    <property type="match status" value="1"/>
</dbReference>
<evidence type="ECO:0000313" key="2">
    <source>
        <dbReference type="EMBL" id="GAV27185.1"/>
    </source>
</evidence>
<dbReference type="Pfam" id="PF00995">
    <property type="entry name" value="Sec1"/>
    <property type="match status" value="1"/>
</dbReference>
<proteinExistence type="inferred from homology"/>
<dbReference type="PIRSF" id="PIRSF005715">
    <property type="entry name" value="VPS45_Sec1"/>
    <property type="match status" value="1"/>
</dbReference>
<dbReference type="SUPFAM" id="SSF56815">
    <property type="entry name" value="Sec1/munc18-like (SM) proteins"/>
    <property type="match status" value="1"/>
</dbReference>
<dbReference type="InterPro" id="IPR036045">
    <property type="entry name" value="Sec1-like_sf"/>
</dbReference>
<dbReference type="EMBL" id="BDGI01000024">
    <property type="protein sequence ID" value="GAV27185.1"/>
    <property type="molecule type" value="Genomic_DNA"/>
</dbReference>
<comment type="caution">
    <text evidence="2">The sequence shown here is derived from an EMBL/GenBank/DDBJ whole genome shotgun (WGS) entry which is preliminary data.</text>
</comment>